<keyword evidence="1" id="KW-0175">Coiled coil</keyword>
<protein>
    <submittedName>
        <fullName evidence="2">Uncharacterized protein</fullName>
    </submittedName>
</protein>
<sequence>MTLPTQDTCRKLQQQLTAKKLELRHLKETHLIVEHAFLDSQYFSKKEQYLWEKILQLCSGTSSETSVNEELEQLKEESRLFQQQLIVGEEELKQIRLKTLFELQQLEKNYIQFRNEVQI</sequence>
<evidence type="ECO:0000313" key="3">
    <source>
        <dbReference type="Proteomes" id="UP000297938"/>
    </source>
</evidence>
<proteinExistence type="predicted"/>
<organism evidence="2 3">
    <name type="scientific">Carnobacterium divergens</name>
    <name type="common">Lactobacillus divergens</name>
    <dbReference type="NCBI Taxonomy" id="2748"/>
    <lineage>
        <taxon>Bacteria</taxon>
        <taxon>Bacillati</taxon>
        <taxon>Bacillota</taxon>
        <taxon>Bacilli</taxon>
        <taxon>Lactobacillales</taxon>
        <taxon>Carnobacteriaceae</taxon>
        <taxon>Carnobacterium</taxon>
    </lineage>
</organism>
<evidence type="ECO:0000256" key="1">
    <source>
        <dbReference type="SAM" id="Coils"/>
    </source>
</evidence>
<reference evidence="2 3" key="1">
    <citation type="journal article" date="2018" name="Int. J. Food Microbiol.">
        <title>Growth of Carnobacterium spp. isolated from chilled vacuum-packaged meat under relevant acidic conditions.</title>
        <authorList>
            <person name="Zhang P."/>
            <person name="Badoni M."/>
            <person name="Ganzle M."/>
            <person name="Yang X."/>
        </authorList>
    </citation>
    <scope>NUCLEOTIDE SEQUENCE [LARGE SCALE GENOMIC DNA]</scope>
    <source>
        <strain evidence="2 3">B2</strain>
    </source>
</reference>
<accession>A0A7Z8G563</accession>
<evidence type="ECO:0000313" key="2">
    <source>
        <dbReference type="EMBL" id="TFJ28558.1"/>
    </source>
</evidence>
<dbReference type="EMBL" id="NRPP01000007">
    <property type="protein sequence ID" value="TFJ28558.1"/>
    <property type="molecule type" value="Genomic_DNA"/>
</dbReference>
<feature type="coiled-coil region" evidence="1">
    <location>
        <begin position="64"/>
        <end position="91"/>
    </location>
</feature>
<gene>
    <name evidence="2" type="ORF">CKN69_03240</name>
</gene>
<name>A0A7Z8G563_CARDV</name>
<dbReference type="Proteomes" id="UP000297938">
    <property type="component" value="Unassembled WGS sequence"/>
</dbReference>
<dbReference type="AlphaFoldDB" id="A0A7Z8G563"/>
<dbReference type="RefSeq" id="WP_074402111.1">
    <property type="nucleotide sequence ID" value="NZ_CBCPJQ010000002.1"/>
</dbReference>
<comment type="caution">
    <text evidence="2">The sequence shown here is derived from an EMBL/GenBank/DDBJ whole genome shotgun (WGS) entry which is preliminary data.</text>
</comment>